<keyword evidence="3" id="KW-1185">Reference proteome</keyword>
<dbReference type="PANTHER" id="PTHR43801:SF1">
    <property type="entry name" value="POLYPRENYL SYNTHETASE"/>
    <property type="match status" value="1"/>
</dbReference>
<keyword evidence="1" id="KW-0472">Membrane</keyword>
<dbReference type="OrthoDB" id="9787348at2"/>
<proteinExistence type="predicted"/>
<sequence length="269" mass="29445">MISPTQAQTPQVRKRLFLGLLAASLVIVGLLVFTVWYLIYHPITLFHQVVLIGVVSLIILAILLVGFGLGGIVLTIWLAQTIKPLQPLMRVAIATLFPFAIGLGRIFKIDVDKIKYSFIEVNNELVRTSPIHLRPEQILLLAPHCLQETSCSHKVTHDINNCRRCGKCAISSLLELRDRYGVRVGVATGGTLARKHVKEYRPKAIVAIACERDLASGIQDCSPIPVLGVLNERPFGPCFNTRVSADGVGKAIEFFLQGKSDGKGEGESS</sequence>
<protein>
    <recommendedName>
        <fullName evidence="4">DUF116 domain-containing protein</fullName>
    </recommendedName>
</protein>
<name>F6DM90_DESRL</name>
<evidence type="ECO:0000313" key="2">
    <source>
        <dbReference type="EMBL" id="AEG60557.1"/>
    </source>
</evidence>
<accession>F6DM90</accession>
<dbReference type="HOGENOM" id="CLU_067052_0_0_9"/>
<dbReference type="Proteomes" id="UP000009234">
    <property type="component" value="Chromosome"/>
</dbReference>
<dbReference type="Pfam" id="PF01976">
    <property type="entry name" value="DUF116"/>
    <property type="match status" value="1"/>
</dbReference>
<feature type="transmembrane region" description="Helical" evidence="1">
    <location>
        <begin position="88"/>
        <end position="107"/>
    </location>
</feature>
<dbReference type="EMBL" id="CP002780">
    <property type="protein sequence ID" value="AEG60557.1"/>
    <property type="molecule type" value="Genomic_DNA"/>
</dbReference>
<evidence type="ECO:0000256" key="1">
    <source>
        <dbReference type="SAM" id="Phobius"/>
    </source>
</evidence>
<reference evidence="2 3" key="2">
    <citation type="journal article" date="2012" name="Stand. Genomic Sci.">
        <title>Complete genome sequence of the sulfate-reducing firmicute Desulfotomaculum ruminis type strain (DL(T)).</title>
        <authorList>
            <person name="Spring S."/>
            <person name="Visser M."/>
            <person name="Lu M."/>
            <person name="Copeland A."/>
            <person name="Lapidus A."/>
            <person name="Lucas S."/>
            <person name="Cheng J.F."/>
            <person name="Han C."/>
            <person name="Tapia R."/>
            <person name="Goodwin L.A."/>
            <person name="Pitluck S."/>
            <person name="Ivanova N."/>
            <person name="Land M."/>
            <person name="Hauser L."/>
            <person name="Larimer F."/>
            <person name="Rohde M."/>
            <person name="Goker M."/>
            <person name="Detter J.C."/>
            <person name="Kyrpides N.C."/>
            <person name="Woyke T."/>
            <person name="Schaap P.J."/>
            <person name="Plugge C.M."/>
            <person name="Muyzer G."/>
            <person name="Kuever J."/>
            <person name="Pereira I.A."/>
            <person name="Parshina S.N."/>
            <person name="Bernier-Latmani R."/>
            <person name="Stams A.J."/>
            <person name="Klenk H.P."/>
        </authorList>
    </citation>
    <scope>NUCLEOTIDE SEQUENCE [LARGE SCALE GENOMIC DNA]</scope>
    <source>
        <strain evidence="3">ATCC 23193 / DSM 2154 / NCIB 8452 / DL</strain>
    </source>
</reference>
<feature type="transmembrane region" description="Helical" evidence="1">
    <location>
        <begin position="45"/>
        <end position="76"/>
    </location>
</feature>
<dbReference type="KEGG" id="dru:Desru_2312"/>
<dbReference type="InterPro" id="IPR002829">
    <property type="entry name" value="DUF116"/>
</dbReference>
<keyword evidence="1" id="KW-0812">Transmembrane</keyword>
<dbReference type="PANTHER" id="PTHR43801">
    <property type="entry name" value="NUCLEOTIDE-BINDING PROTEIN-RELATED"/>
    <property type="match status" value="1"/>
</dbReference>
<dbReference type="RefSeq" id="WP_013842313.1">
    <property type="nucleotide sequence ID" value="NC_015589.1"/>
</dbReference>
<dbReference type="STRING" id="696281.Desru_2312"/>
<evidence type="ECO:0000313" key="3">
    <source>
        <dbReference type="Proteomes" id="UP000009234"/>
    </source>
</evidence>
<organism evidence="2 3">
    <name type="scientific">Desulforamulus ruminis (strain ATCC 23193 / DSM 2154 / NCIMB 8452 / DL)</name>
    <name type="common">Desulfotomaculum ruminis</name>
    <dbReference type="NCBI Taxonomy" id="696281"/>
    <lineage>
        <taxon>Bacteria</taxon>
        <taxon>Bacillati</taxon>
        <taxon>Bacillota</taxon>
        <taxon>Clostridia</taxon>
        <taxon>Eubacteriales</taxon>
        <taxon>Peptococcaceae</taxon>
        <taxon>Desulforamulus</taxon>
    </lineage>
</organism>
<feature type="transmembrane region" description="Helical" evidence="1">
    <location>
        <begin position="16"/>
        <end position="39"/>
    </location>
</feature>
<keyword evidence="1" id="KW-1133">Transmembrane helix</keyword>
<gene>
    <name evidence="2" type="ordered locus">Desru_2312</name>
</gene>
<dbReference type="eggNOG" id="COG1852">
    <property type="taxonomic scope" value="Bacteria"/>
</dbReference>
<reference evidence="3" key="1">
    <citation type="submission" date="2011-05" db="EMBL/GenBank/DDBJ databases">
        <title>Complete sequence of Desulfotomaculum ruminis DSM 2154.</title>
        <authorList>
            <person name="Lucas S."/>
            <person name="Copeland A."/>
            <person name="Lapidus A."/>
            <person name="Cheng J.-F."/>
            <person name="Goodwin L."/>
            <person name="Pitluck S."/>
            <person name="Lu M."/>
            <person name="Detter J.C."/>
            <person name="Han C."/>
            <person name="Tapia R."/>
            <person name="Land M."/>
            <person name="Hauser L."/>
            <person name="Kyrpides N."/>
            <person name="Ivanova N."/>
            <person name="Mikhailova N."/>
            <person name="Pagani I."/>
            <person name="Stams A.J.M."/>
            <person name="Plugge C.M."/>
            <person name="Muyzer G."/>
            <person name="Kuever J."/>
            <person name="Parshina S.N."/>
            <person name="Ivanova A.E."/>
            <person name="Nazina T.N."/>
            <person name="Brambilla E."/>
            <person name="Spring S."/>
            <person name="Klenk H.-P."/>
            <person name="Woyke T."/>
        </authorList>
    </citation>
    <scope>NUCLEOTIDE SEQUENCE [LARGE SCALE GENOMIC DNA]</scope>
    <source>
        <strain evidence="3">ATCC 23193 / DSM 2154 / NCIB 8452 / DL</strain>
    </source>
</reference>
<dbReference type="AlphaFoldDB" id="F6DM90"/>
<evidence type="ECO:0008006" key="4">
    <source>
        <dbReference type="Google" id="ProtNLM"/>
    </source>
</evidence>